<dbReference type="SMART" id="SM00335">
    <property type="entry name" value="ANX"/>
    <property type="match status" value="2"/>
</dbReference>
<dbReference type="SUPFAM" id="SSF47874">
    <property type="entry name" value="Annexin"/>
    <property type="match status" value="1"/>
</dbReference>
<proteinExistence type="predicted"/>
<dbReference type="STRING" id="542762.A0A4S4EFD9"/>
<comment type="caution">
    <text evidence="3">The sequence shown here is derived from an EMBL/GenBank/DDBJ whole genome shotgun (WGS) entry which is preliminary data.</text>
</comment>
<dbReference type="GO" id="GO:0005886">
    <property type="term" value="C:plasma membrane"/>
    <property type="evidence" value="ECO:0007669"/>
    <property type="project" value="TreeGrafter"/>
</dbReference>
<dbReference type="GO" id="GO:0005737">
    <property type="term" value="C:cytoplasm"/>
    <property type="evidence" value="ECO:0007669"/>
    <property type="project" value="TreeGrafter"/>
</dbReference>
<evidence type="ECO:0000256" key="1">
    <source>
        <dbReference type="ARBA" id="ARBA00022737"/>
    </source>
</evidence>
<evidence type="ECO:0000313" key="3">
    <source>
        <dbReference type="EMBL" id="THG15120.1"/>
    </source>
</evidence>
<keyword evidence="2" id="KW-0041">Annexin</keyword>
<gene>
    <name evidence="3" type="ORF">TEA_005480</name>
</gene>
<dbReference type="GO" id="GO:0005509">
    <property type="term" value="F:calcium ion binding"/>
    <property type="evidence" value="ECO:0007669"/>
    <property type="project" value="InterPro"/>
</dbReference>
<dbReference type="PROSITE" id="PS51897">
    <property type="entry name" value="ANNEXIN_2"/>
    <property type="match status" value="2"/>
</dbReference>
<dbReference type="GO" id="GO:0009409">
    <property type="term" value="P:response to cold"/>
    <property type="evidence" value="ECO:0007669"/>
    <property type="project" value="TreeGrafter"/>
</dbReference>
<dbReference type="GO" id="GO:0009408">
    <property type="term" value="P:response to heat"/>
    <property type="evidence" value="ECO:0007669"/>
    <property type="project" value="TreeGrafter"/>
</dbReference>
<dbReference type="EMBL" id="SDRB02004922">
    <property type="protein sequence ID" value="THG15120.1"/>
    <property type="molecule type" value="Genomic_DNA"/>
</dbReference>
<evidence type="ECO:0000313" key="4">
    <source>
        <dbReference type="Proteomes" id="UP000306102"/>
    </source>
</evidence>
<dbReference type="Gene3D" id="1.10.220.10">
    <property type="entry name" value="Annexin"/>
    <property type="match status" value="3"/>
</dbReference>
<dbReference type="InterPro" id="IPR018502">
    <property type="entry name" value="Annexin_repeat"/>
</dbReference>
<name>A0A4S4EFD9_CAMSN</name>
<dbReference type="GO" id="GO:0009414">
    <property type="term" value="P:response to water deprivation"/>
    <property type="evidence" value="ECO:0007669"/>
    <property type="project" value="TreeGrafter"/>
</dbReference>
<dbReference type="PANTHER" id="PTHR10502">
    <property type="entry name" value="ANNEXIN"/>
    <property type="match status" value="1"/>
</dbReference>
<dbReference type="GO" id="GO:0009651">
    <property type="term" value="P:response to salt stress"/>
    <property type="evidence" value="ECO:0007669"/>
    <property type="project" value="TreeGrafter"/>
</dbReference>
<dbReference type="AlphaFoldDB" id="A0A4S4EFD9"/>
<organism evidence="3 4">
    <name type="scientific">Camellia sinensis var. sinensis</name>
    <name type="common">China tea</name>
    <dbReference type="NCBI Taxonomy" id="542762"/>
    <lineage>
        <taxon>Eukaryota</taxon>
        <taxon>Viridiplantae</taxon>
        <taxon>Streptophyta</taxon>
        <taxon>Embryophyta</taxon>
        <taxon>Tracheophyta</taxon>
        <taxon>Spermatophyta</taxon>
        <taxon>Magnoliopsida</taxon>
        <taxon>eudicotyledons</taxon>
        <taxon>Gunneridae</taxon>
        <taxon>Pentapetalae</taxon>
        <taxon>asterids</taxon>
        <taxon>Ericales</taxon>
        <taxon>Theaceae</taxon>
        <taxon>Camellia</taxon>
    </lineage>
</organism>
<keyword evidence="1" id="KW-0677">Repeat</keyword>
<evidence type="ECO:0008006" key="5">
    <source>
        <dbReference type="Google" id="ProtNLM"/>
    </source>
</evidence>
<evidence type="ECO:0000256" key="2">
    <source>
        <dbReference type="ARBA" id="ARBA00023216"/>
    </source>
</evidence>
<reference evidence="3 4" key="1">
    <citation type="journal article" date="2018" name="Proc. Natl. Acad. Sci. U.S.A.">
        <title>Draft genome sequence of Camellia sinensis var. sinensis provides insights into the evolution of the tea genome and tea quality.</title>
        <authorList>
            <person name="Wei C."/>
            <person name="Yang H."/>
            <person name="Wang S."/>
            <person name="Zhao J."/>
            <person name="Liu C."/>
            <person name="Gao L."/>
            <person name="Xia E."/>
            <person name="Lu Y."/>
            <person name="Tai Y."/>
            <person name="She G."/>
            <person name="Sun J."/>
            <person name="Cao H."/>
            <person name="Tong W."/>
            <person name="Gao Q."/>
            <person name="Li Y."/>
            <person name="Deng W."/>
            <person name="Jiang X."/>
            <person name="Wang W."/>
            <person name="Chen Q."/>
            <person name="Zhang S."/>
            <person name="Li H."/>
            <person name="Wu J."/>
            <person name="Wang P."/>
            <person name="Li P."/>
            <person name="Shi C."/>
            <person name="Zheng F."/>
            <person name="Jian J."/>
            <person name="Huang B."/>
            <person name="Shan D."/>
            <person name="Shi M."/>
            <person name="Fang C."/>
            <person name="Yue Y."/>
            <person name="Li F."/>
            <person name="Li D."/>
            <person name="Wei S."/>
            <person name="Han B."/>
            <person name="Jiang C."/>
            <person name="Yin Y."/>
            <person name="Xia T."/>
            <person name="Zhang Z."/>
            <person name="Bennetzen J.L."/>
            <person name="Zhao S."/>
            <person name="Wan X."/>
        </authorList>
    </citation>
    <scope>NUCLEOTIDE SEQUENCE [LARGE SCALE GENOMIC DNA]</scope>
    <source>
        <strain evidence="4">cv. Shuchazao</strain>
        <tissue evidence="3">Leaf</tissue>
    </source>
</reference>
<dbReference type="Pfam" id="PF00191">
    <property type="entry name" value="Annexin"/>
    <property type="match status" value="2"/>
</dbReference>
<dbReference type="GO" id="GO:0005544">
    <property type="term" value="F:calcium-dependent phospholipid binding"/>
    <property type="evidence" value="ECO:0007669"/>
    <property type="project" value="InterPro"/>
</dbReference>
<sequence>MNQSCESECKKIHDSLGRITHLAQALACKTQLEIKKIRETYLAMYGEDLIDLLQKNSQLSNTQKNVCEALYMWMLDPIEREAVMVREALDQQQSEVNYKVLVEMFVGRKSSLVVLIKQAYQAKFRRQMDQDIVNIEPPHPYKKVCIPIYKEGVGLVSQILVALVASHKAHHADVSQHIAKCDAKRLYQTGEGMSGSIDEAVVLEIFSKRSIPQLKLTFSCYKHIYGHDYTKSLKYGNYGEFEDALKVVVKCIYNPPKYYAKILYASIKGITTDKGGLTRVMMNRGEVEMEEIERVFKKKYGMELSEAICESENIPSGDYRHFLVALATRTRTRTTNTTITATAIS</sequence>
<dbReference type="PANTHER" id="PTHR10502:SF190">
    <property type="entry name" value="OS09G0453300 PROTEIN"/>
    <property type="match status" value="1"/>
</dbReference>
<dbReference type="Proteomes" id="UP000306102">
    <property type="component" value="Unassembled WGS sequence"/>
</dbReference>
<dbReference type="InterPro" id="IPR037104">
    <property type="entry name" value="Annexin_sf"/>
</dbReference>
<keyword evidence="4" id="KW-1185">Reference proteome</keyword>
<accession>A0A4S4EFD9</accession>
<protein>
    <recommendedName>
        <fullName evidence="5">Annexin</fullName>
    </recommendedName>
</protein>
<dbReference type="GO" id="GO:0001786">
    <property type="term" value="F:phosphatidylserine binding"/>
    <property type="evidence" value="ECO:0007669"/>
    <property type="project" value="TreeGrafter"/>
</dbReference>